<evidence type="ECO:0008006" key="3">
    <source>
        <dbReference type="Google" id="ProtNLM"/>
    </source>
</evidence>
<accession>A0A6L2NBX3</accession>
<organism evidence="2">
    <name type="scientific">Tanacetum cinerariifolium</name>
    <name type="common">Dalmatian daisy</name>
    <name type="synonym">Chrysanthemum cinerariifolium</name>
    <dbReference type="NCBI Taxonomy" id="118510"/>
    <lineage>
        <taxon>Eukaryota</taxon>
        <taxon>Viridiplantae</taxon>
        <taxon>Streptophyta</taxon>
        <taxon>Embryophyta</taxon>
        <taxon>Tracheophyta</taxon>
        <taxon>Spermatophyta</taxon>
        <taxon>Magnoliopsida</taxon>
        <taxon>eudicotyledons</taxon>
        <taxon>Gunneridae</taxon>
        <taxon>Pentapetalae</taxon>
        <taxon>asterids</taxon>
        <taxon>campanulids</taxon>
        <taxon>Asterales</taxon>
        <taxon>Asteraceae</taxon>
        <taxon>Asteroideae</taxon>
        <taxon>Anthemideae</taxon>
        <taxon>Anthemidinae</taxon>
        <taxon>Tanacetum</taxon>
    </lineage>
</organism>
<dbReference type="EMBL" id="BKCJ010008731">
    <property type="protein sequence ID" value="GEU83688.1"/>
    <property type="molecule type" value="Genomic_DNA"/>
</dbReference>
<gene>
    <name evidence="2" type="ORF">Tci_055666</name>
</gene>
<comment type="caution">
    <text evidence="2">The sequence shown here is derived from an EMBL/GenBank/DDBJ whole genome shotgun (WGS) entry which is preliminary data.</text>
</comment>
<evidence type="ECO:0000313" key="2">
    <source>
        <dbReference type="EMBL" id="GEU83688.1"/>
    </source>
</evidence>
<reference evidence="2" key="1">
    <citation type="journal article" date="2019" name="Sci. Rep.">
        <title>Draft genome of Tanacetum cinerariifolium, the natural source of mosquito coil.</title>
        <authorList>
            <person name="Yamashiro T."/>
            <person name="Shiraishi A."/>
            <person name="Satake H."/>
            <person name="Nakayama K."/>
        </authorList>
    </citation>
    <scope>NUCLEOTIDE SEQUENCE</scope>
</reference>
<keyword evidence="1" id="KW-0175">Coiled coil</keyword>
<evidence type="ECO:0000256" key="1">
    <source>
        <dbReference type="SAM" id="Coils"/>
    </source>
</evidence>
<protein>
    <recommendedName>
        <fullName evidence="3">Gag-Pol polyprotein</fullName>
    </recommendedName>
</protein>
<feature type="coiled-coil region" evidence="1">
    <location>
        <begin position="728"/>
        <end position="797"/>
    </location>
</feature>
<sequence length="991" mass="113129">MSTQQDIYAAGSENHPPMLNKDNYIPWSSRIIRYARSRPNGKMIVDSIKNEPYVRLMIATPGEPDLPVPVPESFHEQTDEELTENDIKRMDADDQAIQTILLGLPEDEKKAKLFNEWENFTSTDGESFESYYHRFMQLMNDLKRNKHFPENIATNLKFFNNLQPEWKRHVTIVRQTKNLHEADFTQIYDFLKMNQDENQQGYNAWQNGGIQVAQNAVQNAGVQSGGHQNGLVVVPGITNQNGIGNVIVARAEGTGNGNQARCYNCRGLEEFDFMAAAGDLDEIEEVNANCILMANLQHASTSGTQLDKAPVYDTDGSAEYTELLEPIPEPQLVPQNDNHVTHVAPSMVQSGGTVETSYAPNEETRAHQETVYRNLVDQVAQVNMVNCNMRATNGELKSELARYKIQEQRVEISQEKYDKLKKCYQKSVYQEQCLTRKINALHLSSAKQIMTLNDEISNLNKQLSKEKSSISSLMEEKKKLKHDFKTQEDKFLDKEVNLEAKIKDLENIMLKRDQTKAQLKQQSLYNGNFLLEEHDPPAMYDSEETLELAQEIRVFVPQTTKSKEELFLSNVSNMVTVSKMISLPNEDLSDDTTPSVARKFLNEVKSSLVTLQRVVKQKITLKVHNWSSSAHKEVHKIISHEIAPIINQADVRVQNFKIQFLQEVAKFVRDFKSLTKEAHESLDKQKSLELEIERLLKESVIHDIIKEKEYAVLWNNWYTKCEECKYDKISYDKAYNDMQQKVERLQAQLRDLKVKSSDTPSASNTLDPLNQKLESKIVELEFQVVNYEREISHLKTTYKNLFNFITSNRAHAKLHNHFYENAQLRARVFKNTSESMNNTSGTSVTPHVDKPKLSVVTSHSKKLHASITSHSVPQPREFNVVKHRNVIALGMFKINPSQNYRVDLVPNKKSSAIIRTNPITNSQRHVTFKENVSSGTVTASSTGLVHTAKTRGPLPKGNIRNARVPSASKSSEVKKNVTVEDHRRTLLLFKN</sequence>
<proteinExistence type="predicted"/>
<name>A0A6L2NBX3_TANCI</name>
<dbReference type="AlphaFoldDB" id="A0A6L2NBX3"/>
<feature type="coiled-coil region" evidence="1">
    <location>
        <begin position="449"/>
        <end position="522"/>
    </location>
</feature>